<dbReference type="EMBL" id="AGVY01000201">
    <property type="protein sequence ID" value="EHN02573.1"/>
    <property type="molecule type" value="Genomic_DNA"/>
</dbReference>
<evidence type="ECO:0000313" key="3">
    <source>
        <dbReference type="Proteomes" id="UP000009009"/>
    </source>
</evidence>
<name>H0GUE8_SACCK</name>
<keyword evidence="1" id="KW-0472">Membrane</keyword>
<accession>H0GUE8</accession>
<keyword evidence="3" id="KW-1185">Reference proteome</keyword>
<keyword evidence="1" id="KW-0812">Transmembrane</keyword>
<comment type="caution">
    <text evidence="2">The sequence shown here is derived from an EMBL/GenBank/DDBJ whole genome shotgun (WGS) entry which is preliminary data.</text>
</comment>
<dbReference type="AlphaFoldDB" id="H0GUE8"/>
<feature type="transmembrane region" description="Helical" evidence="1">
    <location>
        <begin position="117"/>
        <end position="141"/>
    </location>
</feature>
<proteinExistence type="predicted"/>
<gene>
    <name evidence="2" type="ORF">VIN7_6936</name>
</gene>
<dbReference type="HOGENOM" id="CLU_1636353_0_0_1"/>
<dbReference type="Proteomes" id="UP000009009">
    <property type="component" value="Unassembled WGS sequence"/>
</dbReference>
<evidence type="ECO:0000256" key="1">
    <source>
        <dbReference type="SAM" id="Phobius"/>
    </source>
</evidence>
<sequence>MCAVQDDVPAVNGRIEKISFFGWLMVSIKRIFLANIPPPPSRFFLIVFSSAEQNIKYTTYHYIRGFQNPHVDSTCGGISMGWHNRQYRRNIYVQLILAEEDIKFFNGRVLMKIDFPISLQVFLLAPDSLAFLLILILELILQRILESIVYKMVNLQRITESC</sequence>
<evidence type="ECO:0000313" key="2">
    <source>
        <dbReference type="EMBL" id="EHN02573.1"/>
    </source>
</evidence>
<protein>
    <submittedName>
        <fullName evidence="2">Uncharacterized protein</fullName>
    </submittedName>
</protein>
<keyword evidence="1" id="KW-1133">Transmembrane helix</keyword>
<organism evidence="2 3">
    <name type="scientific">Saccharomyces cerevisiae x Saccharomyces kudriavzevii (strain VIN7)</name>
    <name type="common">Yeast</name>
    <dbReference type="NCBI Taxonomy" id="1095631"/>
    <lineage>
        <taxon>Eukaryota</taxon>
        <taxon>Fungi</taxon>
        <taxon>Dikarya</taxon>
        <taxon>Ascomycota</taxon>
        <taxon>Saccharomycotina</taxon>
        <taxon>Saccharomycetes</taxon>
        <taxon>Saccharomycetales</taxon>
        <taxon>Saccharomycetaceae</taxon>
        <taxon>Saccharomyces</taxon>
    </lineage>
</organism>
<reference evidence="2 3" key="1">
    <citation type="journal article" date="2012" name="FEMS Yeast Res.">
        <title>The genome sequence of the wine yeast VIN7 reveals an allotriploid hybrid genome with Saccharomyces cerevisiae and Saccharomyces kudriavzevii origins.</title>
        <authorList>
            <person name="Borneman A.R."/>
            <person name="Desany B.A."/>
            <person name="Riches D."/>
            <person name="Affourtit J.P."/>
            <person name="Forgan A.H."/>
            <person name="Pretorius I.S."/>
            <person name="Egholm M."/>
            <person name="Chambers P.J."/>
        </authorList>
    </citation>
    <scope>NUCLEOTIDE SEQUENCE [LARGE SCALE GENOMIC DNA]</scope>
    <source>
        <strain evidence="2 3">VIN7</strain>
    </source>
</reference>